<dbReference type="Gene3D" id="3.40.50.1400">
    <property type="match status" value="2"/>
</dbReference>
<dbReference type="AlphaFoldDB" id="A0A0K2H4R9"/>
<feature type="region of interest" description="Disordered" evidence="3">
    <location>
        <begin position="272"/>
        <end position="295"/>
    </location>
</feature>
<dbReference type="RefSeq" id="WP_082313375.1">
    <property type="nucleotide sequence ID" value="NZ_CP006841.1"/>
</dbReference>
<dbReference type="InterPro" id="IPR002762">
    <property type="entry name" value="CbiX-like"/>
</dbReference>
<dbReference type="EMBL" id="CP006841">
    <property type="protein sequence ID" value="ALA68706.1"/>
    <property type="molecule type" value="Genomic_DNA"/>
</dbReference>
<evidence type="ECO:0000313" key="4">
    <source>
        <dbReference type="EMBL" id="ALA68706.1"/>
    </source>
</evidence>
<proteinExistence type="predicted"/>
<dbReference type="InterPro" id="IPR050963">
    <property type="entry name" value="Sirohydro_Cobaltochel/CbiX"/>
</dbReference>
<evidence type="ECO:0000313" key="5">
    <source>
        <dbReference type="Proteomes" id="UP000058446"/>
    </source>
</evidence>
<dbReference type="Proteomes" id="UP000058446">
    <property type="component" value="Chromosome"/>
</dbReference>
<dbReference type="PATRIC" id="fig|1408189.4.peg.2231"/>
<dbReference type="STRING" id="1408189.CLAC_11075"/>
<evidence type="ECO:0000256" key="1">
    <source>
        <dbReference type="ARBA" id="ARBA00022723"/>
    </source>
</evidence>
<dbReference type="OrthoDB" id="482456at2"/>
<dbReference type="PANTHER" id="PTHR33542:SF5">
    <property type="entry name" value="FERROCHELATASE CHE1"/>
    <property type="match status" value="1"/>
</dbReference>
<dbReference type="GO" id="GO:0016829">
    <property type="term" value="F:lyase activity"/>
    <property type="evidence" value="ECO:0007669"/>
    <property type="project" value="UniProtKB-KW"/>
</dbReference>
<dbReference type="Pfam" id="PF01903">
    <property type="entry name" value="CbiX"/>
    <property type="match status" value="1"/>
</dbReference>
<dbReference type="PANTHER" id="PTHR33542">
    <property type="entry name" value="SIROHYDROCHLORIN FERROCHELATASE, CHLOROPLASTIC"/>
    <property type="match status" value="1"/>
</dbReference>
<dbReference type="SUPFAM" id="SSF53800">
    <property type="entry name" value="Chelatase"/>
    <property type="match status" value="1"/>
</dbReference>
<name>A0A0K2H4R9_9CORY</name>
<reference evidence="4 5" key="1">
    <citation type="submission" date="2013-10" db="EMBL/GenBank/DDBJ databases">
        <title>Complete genome sequence of Corynebacterium lactis DSM 45799(T), isolated from raw cow milk.</title>
        <authorList>
            <person name="Ruckert C."/>
            <person name="Albersmeier A."/>
            <person name="Lipski A."/>
            <person name="Kalinowski J."/>
        </authorList>
    </citation>
    <scope>NUCLEOTIDE SEQUENCE [LARGE SCALE GENOMIC DNA]</scope>
    <source>
        <strain evidence="4 5">RW2-5</strain>
    </source>
</reference>
<keyword evidence="1" id="KW-0479">Metal-binding</keyword>
<keyword evidence="2" id="KW-0456">Lyase</keyword>
<dbReference type="GO" id="GO:0046872">
    <property type="term" value="F:metal ion binding"/>
    <property type="evidence" value="ECO:0007669"/>
    <property type="project" value="UniProtKB-KW"/>
</dbReference>
<evidence type="ECO:0000256" key="2">
    <source>
        <dbReference type="ARBA" id="ARBA00023239"/>
    </source>
</evidence>
<accession>A0A0K2H4R9</accession>
<evidence type="ECO:0000256" key="3">
    <source>
        <dbReference type="SAM" id="MobiDB-lite"/>
    </source>
</evidence>
<gene>
    <name evidence="4" type="ORF">CLAC_11075</name>
</gene>
<sequence>MTALILLAHGSRHDQTGSVLDGVVKQVRQSLPSPSCGGPSEVRLAWLDLDEPSLDTICAELAASGERSALAVPLLFTNAFHARIDVPAQVSECDAHGIDVTVTEGLGLGDGTRRAVVRRIVEAAQEANFSGPNDALIMAVGSSDVDANQAVHEFAAGLDSMFPGQVTAAFVVGPEQVKGAAAVEAARGRAAMRGRDLVVVPLFTAPGLLWDKVTGGLDGVIGVDGAGADLSASEEPAAPGGRVAFGETLGSLLVPIVCCRWDSRDCRGEWSTRATQGSRSDARPGYLSAEEGTAA</sequence>
<dbReference type="KEGG" id="clw:CLAC_11075"/>
<keyword evidence="5" id="KW-1185">Reference proteome</keyword>
<organism evidence="4 5">
    <name type="scientific">Corynebacterium lactis RW2-5</name>
    <dbReference type="NCBI Taxonomy" id="1408189"/>
    <lineage>
        <taxon>Bacteria</taxon>
        <taxon>Bacillati</taxon>
        <taxon>Actinomycetota</taxon>
        <taxon>Actinomycetes</taxon>
        <taxon>Mycobacteriales</taxon>
        <taxon>Corynebacteriaceae</taxon>
        <taxon>Corynebacterium</taxon>
    </lineage>
</organism>
<dbReference type="CDD" id="cd03416">
    <property type="entry name" value="CbiX_SirB_N"/>
    <property type="match status" value="1"/>
</dbReference>
<evidence type="ECO:0008006" key="6">
    <source>
        <dbReference type="Google" id="ProtNLM"/>
    </source>
</evidence>
<protein>
    <recommendedName>
        <fullName evidence="6">Cobalamin biosynthesis protein CbiX</fullName>
    </recommendedName>
</protein>